<dbReference type="InterPro" id="IPR001375">
    <property type="entry name" value="Peptidase_S9_cat"/>
</dbReference>
<dbReference type="EMBL" id="WVUK01000056">
    <property type="protein sequence ID" value="KAF7492459.1"/>
    <property type="molecule type" value="Genomic_DNA"/>
</dbReference>
<dbReference type="PANTHER" id="PTHR11731">
    <property type="entry name" value="PROTEASE FAMILY S9B,C DIPEPTIDYL-PEPTIDASE IV-RELATED"/>
    <property type="match status" value="1"/>
</dbReference>
<evidence type="ECO:0000256" key="2">
    <source>
        <dbReference type="ARBA" id="ARBA00010036"/>
    </source>
</evidence>
<dbReference type="AlphaFoldDB" id="A0A834R7M1"/>
<dbReference type="GO" id="GO:0006508">
    <property type="term" value="P:proteolysis"/>
    <property type="evidence" value="ECO:0007669"/>
    <property type="project" value="UniProtKB-KW"/>
</dbReference>
<comment type="similarity">
    <text evidence="2">Belongs to the peptidase S9B family. DPPIV subfamily.</text>
</comment>
<feature type="region of interest" description="Disordered" evidence="14">
    <location>
        <begin position="254"/>
        <end position="273"/>
    </location>
</feature>
<dbReference type="InterPro" id="IPR029058">
    <property type="entry name" value="AB_hydrolase_fold"/>
</dbReference>
<evidence type="ECO:0000313" key="18">
    <source>
        <dbReference type="EMBL" id="KAF7492459.1"/>
    </source>
</evidence>
<evidence type="ECO:0000256" key="5">
    <source>
        <dbReference type="ARBA" id="ARBA00022692"/>
    </source>
</evidence>
<dbReference type="SUPFAM" id="SSF82171">
    <property type="entry name" value="DPP6 N-terminal domain-like"/>
    <property type="match status" value="1"/>
</dbReference>
<keyword evidence="10 15" id="KW-0472">Membrane</keyword>
<organism evidence="18">
    <name type="scientific">Sarcoptes scabiei</name>
    <name type="common">Itch mite</name>
    <name type="synonym">Acarus scabiei</name>
    <dbReference type="NCBI Taxonomy" id="52283"/>
    <lineage>
        <taxon>Eukaryota</taxon>
        <taxon>Metazoa</taxon>
        <taxon>Ecdysozoa</taxon>
        <taxon>Arthropoda</taxon>
        <taxon>Chelicerata</taxon>
        <taxon>Arachnida</taxon>
        <taxon>Acari</taxon>
        <taxon>Acariformes</taxon>
        <taxon>Sarcoptiformes</taxon>
        <taxon>Astigmata</taxon>
        <taxon>Psoroptidia</taxon>
        <taxon>Sarcoptoidea</taxon>
        <taxon>Sarcoptidae</taxon>
        <taxon>Sarcoptinae</taxon>
        <taxon>Sarcoptes</taxon>
    </lineage>
</organism>
<keyword evidence="6" id="KW-0378">Hydrolase</keyword>
<dbReference type="PANTHER" id="PTHR11731:SF200">
    <property type="entry name" value="DIPEPTIDYL PEPTIDASE 10, ISOFORM B"/>
    <property type="match status" value="1"/>
</dbReference>
<evidence type="ECO:0000256" key="13">
    <source>
        <dbReference type="ARBA" id="ARBA00072929"/>
    </source>
</evidence>
<evidence type="ECO:0000256" key="1">
    <source>
        <dbReference type="ARBA" id="ARBA00004606"/>
    </source>
</evidence>
<evidence type="ECO:0000256" key="3">
    <source>
        <dbReference type="ARBA" id="ARBA00022438"/>
    </source>
</evidence>
<dbReference type="Gene3D" id="3.40.50.1820">
    <property type="entry name" value="alpha/beta hydrolase"/>
    <property type="match status" value="1"/>
</dbReference>
<dbReference type="Gene3D" id="2.140.10.30">
    <property type="entry name" value="Dipeptidylpeptidase IV, N-terminal domain"/>
    <property type="match status" value="1"/>
</dbReference>
<evidence type="ECO:0000256" key="14">
    <source>
        <dbReference type="SAM" id="MobiDB-lite"/>
    </source>
</evidence>
<evidence type="ECO:0000256" key="4">
    <source>
        <dbReference type="ARBA" id="ARBA00022670"/>
    </source>
</evidence>
<evidence type="ECO:0000313" key="19">
    <source>
        <dbReference type="EnsemblMetazoa" id="KAF7492459.1"/>
    </source>
</evidence>
<reference evidence="20" key="1">
    <citation type="journal article" date="2020" name="PLoS Negl. Trop. Dis.">
        <title>High-quality nuclear genome for Sarcoptes scabiei-A critical resource for a neglected parasite.</title>
        <authorList>
            <person name="Korhonen P.K."/>
            <person name="Gasser R.B."/>
            <person name="Ma G."/>
            <person name="Wang T."/>
            <person name="Stroehlein A.J."/>
            <person name="Young N.D."/>
            <person name="Ang C.S."/>
            <person name="Fernando D.D."/>
            <person name="Lu H.C."/>
            <person name="Taylor S."/>
            <person name="Reynolds S.L."/>
            <person name="Mofiz E."/>
            <person name="Najaraj S.H."/>
            <person name="Gowda H."/>
            <person name="Madugundu A."/>
            <person name="Renuse S."/>
            <person name="Holt D."/>
            <person name="Pandey A."/>
            <person name="Papenfuss A.T."/>
            <person name="Fischer K."/>
        </authorList>
    </citation>
    <scope>NUCLEOTIDE SEQUENCE [LARGE SCALE GENOMIC DNA]</scope>
</reference>
<feature type="domain" description="Dipeptidylpeptidase IV N-terminal" evidence="17">
    <location>
        <begin position="367"/>
        <end position="744"/>
    </location>
</feature>
<proteinExistence type="inferred from homology"/>
<dbReference type="GO" id="GO:0008239">
    <property type="term" value="F:dipeptidyl-peptidase activity"/>
    <property type="evidence" value="ECO:0007669"/>
    <property type="project" value="TreeGrafter"/>
</dbReference>
<keyword evidence="3" id="KW-0031">Aminopeptidase</keyword>
<keyword evidence="4" id="KW-0645">Protease</keyword>
<evidence type="ECO:0000256" key="9">
    <source>
        <dbReference type="ARBA" id="ARBA00022989"/>
    </source>
</evidence>
<feature type="transmembrane region" description="Helical" evidence="15">
    <location>
        <begin position="226"/>
        <end position="251"/>
    </location>
</feature>
<dbReference type="InterPro" id="IPR050278">
    <property type="entry name" value="Serine_Prot_S9B/DPPIV"/>
</dbReference>
<evidence type="ECO:0000259" key="17">
    <source>
        <dbReference type="Pfam" id="PF00930"/>
    </source>
</evidence>
<feature type="domain" description="Peptidase S9 prolyl oligopeptidase catalytic" evidence="16">
    <location>
        <begin position="831"/>
        <end position="1030"/>
    </location>
</feature>
<evidence type="ECO:0000256" key="10">
    <source>
        <dbReference type="ARBA" id="ARBA00023136"/>
    </source>
</evidence>
<comment type="subcellular location">
    <subcellularLocation>
        <location evidence="12">Endomembrane system</location>
        <topology evidence="12">Single-pass membrane protein</topology>
    </subcellularLocation>
    <subcellularLocation>
        <location evidence="1">Membrane</location>
        <topology evidence="1">Single-pass type II membrane protein</topology>
    </subcellularLocation>
</comment>
<evidence type="ECO:0000256" key="7">
    <source>
        <dbReference type="ARBA" id="ARBA00022825"/>
    </source>
</evidence>
<dbReference type="EnsemblMetazoa" id="SSS_6522s_mrna">
    <property type="protein sequence ID" value="KAF7492459.1"/>
    <property type="gene ID" value="SSS_6522"/>
</dbReference>
<evidence type="ECO:0000256" key="11">
    <source>
        <dbReference type="ARBA" id="ARBA00023180"/>
    </source>
</evidence>
<evidence type="ECO:0000256" key="12">
    <source>
        <dbReference type="ARBA" id="ARBA00037847"/>
    </source>
</evidence>
<feature type="compositionally biased region" description="Low complexity" evidence="14">
    <location>
        <begin position="254"/>
        <end position="265"/>
    </location>
</feature>
<dbReference type="InterPro" id="IPR002469">
    <property type="entry name" value="Peptidase_S9B_N"/>
</dbReference>
<dbReference type="Pfam" id="PF00930">
    <property type="entry name" value="DPPIV_N"/>
    <property type="match status" value="1"/>
</dbReference>
<dbReference type="Pfam" id="PF00326">
    <property type="entry name" value="Peptidase_S9"/>
    <property type="match status" value="1"/>
</dbReference>
<dbReference type="SUPFAM" id="SSF53474">
    <property type="entry name" value="alpha/beta-Hydrolases"/>
    <property type="match status" value="1"/>
</dbReference>
<dbReference type="FunFam" id="3.40.50.1820:FF:000003">
    <property type="entry name" value="Dipeptidyl peptidase 4"/>
    <property type="match status" value="1"/>
</dbReference>
<dbReference type="GO" id="GO:0004177">
    <property type="term" value="F:aminopeptidase activity"/>
    <property type="evidence" value="ECO:0007669"/>
    <property type="project" value="UniProtKB-KW"/>
</dbReference>
<keyword evidence="9 15" id="KW-1133">Transmembrane helix</keyword>
<reference evidence="19" key="3">
    <citation type="submission" date="2022-06" db="UniProtKB">
        <authorList>
            <consortium name="EnsemblMetazoa"/>
        </authorList>
    </citation>
    <scope>IDENTIFICATION</scope>
</reference>
<keyword evidence="7" id="KW-0720">Serine protease</keyword>
<dbReference type="OrthoDB" id="6490942at2759"/>
<evidence type="ECO:0000259" key="16">
    <source>
        <dbReference type="Pfam" id="PF00326"/>
    </source>
</evidence>
<name>A0A834R7M1_SARSC</name>
<evidence type="ECO:0000256" key="8">
    <source>
        <dbReference type="ARBA" id="ARBA00022968"/>
    </source>
</evidence>
<dbReference type="GO" id="GO:0008236">
    <property type="term" value="F:serine-type peptidase activity"/>
    <property type="evidence" value="ECO:0007669"/>
    <property type="project" value="UniProtKB-KW"/>
</dbReference>
<accession>A0A834R7M1</accession>
<keyword evidence="11" id="KW-0325">Glycoprotein</keyword>
<dbReference type="Proteomes" id="UP000070412">
    <property type="component" value="Unassembled WGS sequence"/>
</dbReference>
<reference evidence="18" key="2">
    <citation type="submission" date="2020-01" db="EMBL/GenBank/DDBJ databases">
        <authorList>
            <person name="Korhonen P.K.K."/>
            <person name="Guangxu M.G."/>
            <person name="Wang T.W."/>
            <person name="Stroehlein A.J.S."/>
            <person name="Young N.D."/>
            <person name="Ang C.-S.A."/>
            <person name="Fernando D.W.F."/>
            <person name="Lu H.L."/>
            <person name="Taylor S.T."/>
            <person name="Ehtesham M.E.M."/>
            <person name="Najaraj S.H.N."/>
            <person name="Harsha G.H.G."/>
            <person name="Madugundu A.M."/>
            <person name="Renuse S.R."/>
            <person name="Holt D.H."/>
            <person name="Pandey A.P."/>
            <person name="Papenfuss A.P."/>
            <person name="Gasser R.B.G."/>
            <person name="Fischer K.F."/>
        </authorList>
    </citation>
    <scope>NUCLEOTIDE SEQUENCE</scope>
    <source>
        <strain evidence="18">SSS_KF_BRIS2020</strain>
    </source>
</reference>
<keyword evidence="8" id="KW-0735">Signal-anchor</keyword>
<keyword evidence="5 15" id="KW-0812">Transmembrane</keyword>
<dbReference type="GO" id="GO:0012505">
    <property type="term" value="C:endomembrane system"/>
    <property type="evidence" value="ECO:0007669"/>
    <property type="project" value="UniProtKB-SubCell"/>
</dbReference>
<dbReference type="GO" id="GO:0005886">
    <property type="term" value="C:plasma membrane"/>
    <property type="evidence" value="ECO:0007669"/>
    <property type="project" value="TreeGrafter"/>
</dbReference>
<sequence>MMMIMMAIDGDIDGRKFSSKSKQIRTELLSQNFSDQNDSVRLIAINFFDPIRLFDSFSPSKIISHQNDHSSFDCDLIVPRNVAIEEVLSKPTIIRDNRIRFDSRFFPYSLDRKYFHRSSIVLTRSERIAFDRSLIQNLSRNSSNESFVSPKLSFDRITSIDKFCSSSSIQSLTSSSTVSTITSTTTKTTSSSPSSSQSSKILLPFYRSKSILCNVFFMNTLPRKKFLSAITLILLVSIFCFISTSIIDILISSSPSSTYSSSSSSNVRKEGENRYSNALIKSSSRIESDHHHQHRLSNSLKPIELEEIFRNELIATDFNGSWISDTEILFYDIEYNLKVYDVHLLHSRTLIKFTEVLTKNLRGLRLSSDQNYLLWSKSEPKEIFRHSKLEQLNIYDLQTKSSIPLFDDRKFSDSFFQLAEWGPKKSQLAFVYHNNLYYKHSARSETIRLSVTGSTDSIFNGINDWLYEEEIFSQSRAIWFSPNGDRLAYLQINDSLVDIVHWNHYDEYHNVSTNQYPNQAIVRYPKPGRQIPQVSVFVVDCHSEAEQIRMVRIDPPKKLLPDKDFYITKVLWFDDQRFLIAWTLRNQRLSLLTVCELKNLWKCDELYDLTSSTGWVDGFENGLMAASNLNRVIIRIPRFIDKNKGEFFHLATINLKDKSINYLTDGDYDVIKLIHYSTITNEIFYSSTLTNHPEVEHIMKTDLNAQNDPICLTCYLGNSCRSNEAKFNPSGTYYILECKGYEIPRIELRSSQTNDLIEIWEENSRLVRFLQTKLIPRYEKIFVKLSENHNAIVELILPHDFEENHQYPMIIELYGAPGTQMIKDRYDMNNWSSFLTSKHRYIYAKIDCRGSSNQGIRHLHQLYKRIGKIEVDDLITVVWFLKNNITYVDPERIAIWGWSYGGYFSLMSLIKQNEHRLFACAIAVAPVSNWMFYDAFYAERYLGVPKGSQNLRPYQESNLLDLTERLRNKKFLLIFGTGDDNVHDQHSLLLIRQLNQQNIDYNVQIYPDDNHYLSRSSQHLYPKMTDFLQNIVFDLDSIVLIKNIDMLTFVAIELIFSC</sequence>
<protein>
    <recommendedName>
        <fullName evidence="13">Venom dipeptidyl peptidase 4</fullName>
    </recommendedName>
</protein>
<evidence type="ECO:0000313" key="20">
    <source>
        <dbReference type="Proteomes" id="UP000070412"/>
    </source>
</evidence>
<evidence type="ECO:0000256" key="15">
    <source>
        <dbReference type="SAM" id="Phobius"/>
    </source>
</evidence>
<gene>
    <name evidence="18" type="ORF">SSS_6522</name>
</gene>
<keyword evidence="20" id="KW-1185">Reference proteome</keyword>
<evidence type="ECO:0000256" key="6">
    <source>
        <dbReference type="ARBA" id="ARBA00022801"/>
    </source>
</evidence>